<accession>A0A194AB02</accession>
<keyword evidence="4" id="KW-1185">Reference proteome</keyword>
<dbReference type="Pfam" id="PF00534">
    <property type="entry name" value="Glycos_transf_1"/>
    <property type="match status" value="1"/>
</dbReference>
<dbReference type="CDD" id="cd03801">
    <property type="entry name" value="GT4_PimA-like"/>
    <property type="match status" value="1"/>
</dbReference>
<evidence type="ECO:0000259" key="2">
    <source>
        <dbReference type="Pfam" id="PF13439"/>
    </source>
</evidence>
<protein>
    <submittedName>
        <fullName evidence="3">Glycosyl transferase</fullName>
    </submittedName>
</protein>
<reference evidence="4" key="1">
    <citation type="submission" date="2016-06" db="EMBL/GenBank/DDBJ databases">
        <title>Draft genome sequence of Desulfoplanes formicivorans strain Pf12B.</title>
        <authorList>
            <person name="Watanabe M."/>
            <person name="Kojima H."/>
            <person name="Fukui M."/>
        </authorList>
    </citation>
    <scope>NUCLEOTIDE SEQUENCE [LARGE SCALE GENOMIC DNA]</scope>
    <source>
        <strain evidence="4">Pf12B</strain>
    </source>
</reference>
<dbReference type="AlphaFoldDB" id="A0A194AB02"/>
<dbReference type="EMBL" id="BDFE01000003">
    <property type="protein sequence ID" value="GAU07357.1"/>
    <property type="molecule type" value="Genomic_DNA"/>
</dbReference>
<dbReference type="STRING" id="1592317.DPF_0035"/>
<feature type="domain" description="Glycosyl transferase family 1" evidence="1">
    <location>
        <begin position="171"/>
        <end position="325"/>
    </location>
</feature>
<evidence type="ECO:0000313" key="4">
    <source>
        <dbReference type="Proteomes" id="UP000095200"/>
    </source>
</evidence>
<dbReference type="PANTHER" id="PTHR12526">
    <property type="entry name" value="GLYCOSYLTRANSFERASE"/>
    <property type="match status" value="1"/>
</dbReference>
<dbReference type="Gene3D" id="3.40.50.2000">
    <property type="entry name" value="Glycogen Phosphorylase B"/>
    <property type="match status" value="2"/>
</dbReference>
<dbReference type="GO" id="GO:0016757">
    <property type="term" value="F:glycosyltransferase activity"/>
    <property type="evidence" value="ECO:0007669"/>
    <property type="project" value="InterPro"/>
</dbReference>
<dbReference type="Pfam" id="PF13439">
    <property type="entry name" value="Glyco_transf_4"/>
    <property type="match status" value="1"/>
</dbReference>
<evidence type="ECO:0000259" key="1">
    <source>
        <dbReference type="Pfam" id="PF00534"/>
    </source>
</evidence>
<dbReference type="InterPro" id="IPR001296">
    <property type="entry name" value="Glyco_trans_1"/>
</dbReference>
<comment type="caution">
    <text evidence="3">The sequence shown here is derived from an EMBL/GenBank/DDBJ whole genome shotgun (WGS) entry which is preliminary data.</text>
</comment>
<evidence type="ECO:0000313" key="3">
    <source>
        <dbReference type="EMBL" id="GAU07357.1"/>
    </source>
</evidence>
<feature type="domain" description="Glycosyltransferase subfamily 4-like N-terminal" evidence="2">
    <location>
        <begin position="13"/>
        <end position="152"/>
    </location>
</feature>
<proteinExistence type="predicted"/>
<sequence length="352" mass="38844">MNILQINTEKTWRGGEKQTLLTAEGLTALGNRVEILCRKGHPLAHKATQRHILCHEVGNSLQAMAFLTAHGSSFDILHAQTAKAQSAAVLTKPFHRTPIVYTRRVDFKPRGLPARFKYRHTDKVVAISQAIAQVLDDFGVANDRVIPSAIDLRAPVPSPPKHIADNILKQKHAGKKIILSIAALVPHKDPYTMIKAAKQLHIDEPKAMFFHCGSGNLEPDITRLVLKAGLQKCYFLLGFVDNAEGLLPLADVFVMSSQEEGLGSTVLEAFRHKIPVATTNAGGLKEIVPGHGLVSPIHEPKELARNIQYLLSDTELAQSLVAKAYDYVCTHHAHETMASRYLTLYQSMFQNN</sequence>
<dbReference type="SUPFAM" id="SSF53756">
    <property type="entry name" value="UDP-Glycosyltransferase/glycogen phosphorylase"/>
    <property type="match status" value="1"/>
</dbReference>
<dbReference type="Proteomes" id="UP000095200">
    <property type="component" value="Unassembled WGS sequence"/>
</dbReference>
<dbReference type="InterPro" id="IPR028098">
    <property type="entry name" value="Glyco_trans_4-like_N"/>
</dbReference>
<keyword evidence="3" id="KW-0808">Transferase</keyword>
<dbReference type="OrthoDB" id="9806653at2"/>
<dbReference type="RefSeq" id="WP_069856748.1">
    <property type="nucleotide sequence ID" value="NZ_BDFE01000003.1"/>
</dbReference>
<gene>
    <name evidence="3" type="ORF">DPF_0035</name>
</gene>
<name>A0A194AB02_9BACT</name>
<organism evidence="3 4">
    <name type="scientific">Desulfoplanes formicivorans</name>
    <dbReference type="NCBI Taxonomy" id="1592317"/>
    <lineage>
        <taxon>Bacteria</taxon>
        <taxon>Pseudomonadati</taxon>
        <taxon>Thermodesulfobacteriota</taxon>
        <taxon>Desulfovibrionia</taxon>
        <taxon>Desulfovibrionales</taxon>
        <taxon>Desulfoplanaceae</taxon>
        <taxon>Desulfoplanes</taxon>
    </lineage>
</organism>